<evidence type="ECO:0000313" key="2">
    <source>
        <dbReference type="Proteomes" id="UP000830768"/>
    </source>
</evidence>
<accession>A0ACD3Z419</accession>
<evidence type="ECO:0000313" key="1">
    <source>
        <dbReference type="EMBL" id="UPK95818.1"/>
    </source>
</evidence>
<dbReference type="EMBL" id="CP090034">
    <property type="protein sequence ID" value="UPK95818.1"/>
    <property type="molecule type" value="Genomic_DNA"/>
</dbReference>
<name>A0ACD3Z419_FUSSC</name>
<sequence>MADPDPSPELKGPTVAACANQCLESFQQCLVSASSVHPREVSMVEDQLARFSSWASSIGVFAPGSASMDHRLRYASEVQSVVTGLLESLNYRVQTCSKAIAQLAESSTTDVSTTTNDRLGQSFLDIAAEITRLNKISNTIRRASKDTQVLKASNFQIKDDEGENAEPLLLSHFGHHIGDWFPGISETIRQRLARAMLLRRKRILYRRHRQGNTSIRSENTIPQASVTLPDARPAAESSLQTASKKKGEKASVGRPTSKVAPSQVKSATTLAPEKFKMVSSSPSVVSASRTIASGKHQVLTYPPAPGFAAKRRYEKLKSQRTIEAAEKSTEPSLQELLESDLRAIGEITCPYCLYALPAAEVFDERKWQNHVKNDLDPYVCLFEDCDQPDVLYTHSDEWLGHLHQHGKVWRCSSHREMGPFSTLEDYMKHMREVHDTKLSDRQLRVVANRNSRKTTRLFPSCPLCGREESEVEGRLEDHLAGHLRSLALKSLPSYQDEIPDDAGDENNSIDGSRPRSRSTIRAMEEEKEMRQDGAGDFWDHWTPKLAQGISVNFLGDVYFELDLEDSAARVASLFFDTMVFKESSENLDDDPILQSILQQQLARIEVIDAGTDDSSDLSTEQEVAGASKAPVGETSGQDEVDGALVQQSVDAEAAHVQAVTPGQDTEVVSSREGDIPETPIEPTTKAPPVTKLDVPVDADNANLSNVPIDKASEQDGVGEAATQGPANAGKDDEVILPKKDEDPKPNQTAQSHPVGEPDVSADLEKVDLSTSFRDETSRQDKVDTTTGPEPANTEAVNFKGSHPILGMNGVYRVHPETAETHDPRRIDAAVSFINRVKDRFRDEPVVYKELMEILQPYQPEKPPPLEDATLLASVVSQRGVDEHQYMLEHVYDELSALFEPAPDLFEELTQFIPQPYSYSQPKKDARPRKDILCRNVLIYGRCLNEGKGCAFNHDQQKGNTVSKTQTTQPPGAPLMGSASLEEREYHPNRKKKRESGVYINGEKVMDLDRRDRRDRPLTKRQSPSSSPGKAQGGSTSSQIPPRPGSTTDNQGSAASVPQARYASVPVVFRDPVLDGDDHSLNGIYHPYPIPQNDPFKPPPPPSYLYPDDAFEADVEDDIPRPKNPRRKTRTSGIYVDGKKVRDLNRGSSPVGSRRERIVIVDNPPTPHTAPNALPYATIGPRPVIVDERPRPRPRVEIEIVDDSRPRRHRHTSDVASNTRSLKEESTHPRHVSDVPRSTRSLNDDYEEREKRRQRRREKRREQEEADERLRARINKANAEISGRPPVPQPPPPYRRLPVELLDSEPNVARAVRWDDLEQERRNEEGLGRALKEEGKEMQPSTRSFDDEAELVEAVRRLKAEQERYEKEVRRLSQKEDRKGKEKEGEGKRPAVELPNREAELIEAMRRLESERERHEEKARQRARKEEMEEDEIQRRRLMERMMPRERASVGPGSRRHRVLYDEGMYRWE</sequence>
<organism evidence="1 2">
    <name type="scientific">Fusarium solani subsp. cucurbitae</name>
    <name type="common">Neocosmosporum cucurbitae</name>
    <dbReference type="NCBI Taxonomy" id="2747967"/>
    <lineage>
        <taxon>Eukaryota</taxon>
        <taxon>Fungi</taxon>
        <taxon>Dikarya</taxon>
        <taxon>Ascomycota</taxon>
        <taxon>Pezizomycotina</taxon>
        <taxon>Sordariomycetes</taxon>
        <taxon>Hypocreomycetidae</taxon>
        <taxon>Hypocreales</taxon>
        <taxon>Nectriaceae</taxon>
        <taxon>Fusarium</taxon>
        <taxon>Fusarium solani species complex</taxon>
    </lineage>
</organism>
<proteinExistence type="predicted"/>
<keyword evidence="2" id="KW-1185">Reference proteome</keyword>
<dbReference type="Proteomes" id="UP000830768">
    <property type="component" value="Chromosome 5"/>
</dbReference>
<protein>
    <submittedName>
        <fullName evidence="1">Uncharacterized protein</fullName>
    </submittedName>
</protein>
<gene>
    <name evidence="1" type="ORF">LCI18_006753</name>
</gene>
<reference evidence="1" key="1">
    <citation type="submission" date="2021-11" db="EMBL/GenBank/DDBJ databases">
        <title>Fusarium solani-melongenae Genome sequencing and assembly.</title>
        <authorList>
            <person name="Xie S."/>
            <person name="Huang L."/>
            <person name="Zhang X."/>
        </authorList>
    </citation>
    <scope>NUCLEOTIDE SEQUENCE</scope>
    <source>
        <strain evidence="1">CRI 24-3</strain>
    </source>
</reference>